<reference evidence="1 2" key="1">
    <citation type="submission" date="2016-11" db="EMBL/GenBank/DDBJ databases">
        <authorList>
            <person name="Jaros S."/>
            <person name="Januszkiewicz K."/>
            <person name="Wedrychowicz H."/>
        </authorList>
    </citation>
    <scope>NUCLEOTIDE SEQUENCE [LARGE SCALE GENOMIC DNA]</scope>
    <source>
        <strain evidence="1 2">DSM 9705</strain>
    </source>
</reference>
<proteinExistence type="predicted"/>
<name>A0A1M5TRV3_9BACT</name>
<dbReference type="STRING" id="1121409.SAMN02745124_00877"/>
<dbReference type="SUPFAM" id="SSF55021">
    <property type="entry name" value="ACT-like"/>
    <property type="match status" value="1"/>
</dbReference>
<dbReference type="AlphaFoldDB" id="A0A1M5TRV3"/>
<evidence type="ECO:0008006" key="3">
    <source>
        <dbReference type="Google" id="ProtNLM"/>
    </source>
</evidence>
<dbReference type="RefSeq" id="WP_073373599.1">
    <property type="nucleotide sequence ID" value="NZ_FQXS01000003.1"/>
</dbReference>
<evidence type="ECO:0000313" key="1">
    <source>
        <dbReference type="EMBL" id="SHH53439.1"/>
    </source>
</evidence>
<sequence>MKFSDEQALIRLPEQLSRVAAVPAVLSALLQQKINLSFFCADHTGPSHVGFCLAREDLPRCRAVLETMVPAGGPQPDVADSVGTLIIFPHQGKLAVLGRLLGVFGRCRLPLLSLCSSLSGLAVNTGFSLLESAAAAVQEGFVLPDNHAPFQSEPEACPNDGSLPMSLTTPVETAASYWEPMIRIYGISRVAGLSVTSVDFSETELEPLGEALQAVANGQGRFNMAIIQRLANRRFRLVLFDRDGASGSVLPLPARTDRGSCELLTLHGPHFQDRYGVAHAAVNSLHNHGVLVWAVGCTGSSIYLVVPAQTGEMAARALTDVFIVPKV</sequence>
<dbReference type="Proteomes" id="UP000184139">
    <property type="component" value="Unassembled WGS sequence"/>
</dbReference>
<dbReference type="EMBL" id="FQXS01000003">
    <property type="protein sequence ID" value="SHH53439.1"/>
    <property type="molecule type" value="Genomic_DNA"/>
</dbReference>
<dbReference type="InterPro" id="IPR045865">
    <property type="entry name" value="ACT-like_dom_sf"/>
</dbReference>
<accession>A0A1M5TRV3</accession>
<dbReference type="OrthoDB" id="5422779at2"/>
<organism evidence="1 2">
    <name type="scientific">Desulfofustis glycolicus DSM 9705</name>
    <dbReference type="NCBI Taxonomy" id="1121409"/>
    <lineage>
        <taxon>Bacteria</taxon>
        <taxon>Pseudomonadati</taxon>
        <taxon>Thermodesulfobacteriota</taxon>
        <taxon>Desulfobulbia</taxon>
        <taxon>Desulfobulbales</taxon>
        <taxon>Desulfocapsaceae</taxon>
        <taxon>Desulfofustis</taxon>
    </lineage>
</organism>
<keyword evidence="2" id="KW-1185">Reference proteome</keyword>
<protein>
    <recommendedName>
        <fullName evidence="3">ACT domain-containing protein</fullName>
    </recommendedName>
</protein>
<evidence type="ECO:0000313" key="2">
    <source>
        <dbReference type="Proteomes" id="UP000184139"/>
    </source>
</evidence>
<gene>
    <name evidence="1" type="ORF">SAMN02745124_00877</name>
</gene>